<dbReference type="PANTHER" id="PTHR36842:SF1">
    <property type="entry name" value="PROTEIN TOLB"/>
    <property type="match status" value="1"/>
</dbReference>
<proteinExistence type="inferred from homology"/>
<dbReference type="PANTHER" id="PTHR36842">
    <property type="entry name" value="PROTEIN TOLB HOMOLOG"/>
    <property type="match status" value="1"/>
</dbReference>
<dbReference type="SUPFAM" id="SSF82171">
    <property type="entry name" value="DPP6 N-terminal domain-like"/>
    <property type="match status" value="1"/>
</dbReference>
<evidence type="ECO:0000313" key="3">
    <source>
        <dbReference type="Proteomes" id="UP000189735"/>
    </source>
</evidence>
<gene>
    <name evidence="2" type="ORF">SAMN06295879_0506</name>
</gene>
<evidence type="ECO:0000313" key="2">
    <source>
        <dbReference type="EMBL" id="SKA82666.1"/>
    </source>
</evidence>
<reference evidence="3" key="1">
    <citation type="submission" date="2017-02" db="EMBL/GenBank/DDBJ databases">
        <authorList>
            <person name="Varghese N."/>
            <person name="Submissions S."/>
        </authorList>
    </citation>
    <scope>NUCLEOTIDE SEQUENCE [LARGE SCALE GENOMIC DNA]</scope>
    <source>
        <strain evidence="3">VKM Ac-2052</strain>
    </source>
</reference>
<evidence type="ECO:0000256" key="1">
    <source>
        <dbReference type="ARBA" id="ARBA00009820"/>
    </source>
</evidence>
<comment type="similarity">
    <text evidence="1">Belongs to the TolB family.</text>
</comment>
<dbReference type="Proteomes" id="UP000189735">
    <property type="component" value="Unassembled WGS sequence"/>
</dbReference>
<sequence>MAFLTLQANQRAEVRVYDLDAGEATAVFSSTERFVEAPNWHPGGEWLVLNVEGSLVRLRADGSSELEPIAVPAPLVLNNDHVISPDGDHLLVSARDGQLYRIPWQGGAASRITEPSDPALRFKYYLHGVSPDGQTLAAIGGGLDASGDWVTNVYTLPVSGGPHTQLTDDAFADDGCDFSADGETIWFNSEREREYPGHAQLFRMRVDGTELQRVTHDDRVNWFPHPSPDGRHVLYLSYPAGTTGHPPNLEVELRLIDLSSGDERVIDSFLGGQGTTNVPGWSPDGRRVAYVAYPTTQAATGGPTADHR</sequence>
<name>A0A1T4WZB6_9MICO</name>
<dbReference type="AlphaFoldDB" id="A0A1T4WZB6"/>
<dbReference type="RefSeq" id="WP_244893122.1">
    <property type="nucleotide sequence ID" value="NZ_FUYG01000001.1"/>
</dbReference>
<organism evidence="2 3">
    <name type="scientific">Agreia bicolorata</name>
    <dbReference type="NCBI Taxonomy" id="110935"/>
    <lineage>
        <taxon>Bacteria</taxon>
        <taxon>Bacillati</taxon>
        <taxon>Actinomycetota</taxon>
        <taxon>Actinomycetes</taxon>
        <taxon>Micrococcales</taxon>
        <taxon>Microbacteriaceae</taxon>
        <taxon>Agreia</taxon>
    </lineage>
</organism>
<dbReference type="Gene3D" id="2.120.10.30">
    <property type="entry name" value="TolB, C-terminal domain"/>
    <property type="match status" value="1"/>
</dbReference>
<accession>A0A1T4WZB6</accession>
<dbReference type="EMBL" id="FUYG01000001">
    <property type="protein sequence ID" value="SKA82666.1"/>
    <property type="molecule type" value="Genomic_DNA"/>
</dbReference>
<protein>
    <submittedName>
        <fullName evidence="2">WD40-like Beta Propeller Repeat</fullName>
    </submittedName>
</protein>
<dbReference type="InterPro" id="IPR011659">
    <property type="entry name" value="WD40"/>
</dbReference>
<dbReference type="InterPro" id="IPR011042">
    <property type="entry name" value="6-blade_b-propeller_TolB-like"/>
</dbReference>
<dbReference type="Pfam" id="PF07676">
    <property type="entry name" value="PD40"/>
    <property type="match status" value="1"/>
</dbReference>